<protein>
    <submittedName>
        <fullName evidence="2">Uncharacterized protein</fullName>
    </submittedName>
</protein>
<name>A0A317XS19_9BASI</name>
<organism evidence="2 3">
    <name type="scientific">Testicularia cyperi</name>
    <dbReference type="NCBI Taxonomy" id="1882483"/>
    <lineage>
        <taxon>Eukaryota</taxon>
        <taxon>Fungi</taxon>
        <taxon>Dikarya</taxon>
        <taxon>Basidiomycota</taxon>
        <taxon>Ustilaginomycotina</taxon>
        <taxon>Ustilaginomycetes</taxon>
        <taxon>Ustilaginales</taxon>
        <taxon>Anthracoideaceae</taxon>
        <taxon>Testicularia</taxon>
    </lineage>
</organism>
<dbReference type="EMBL" id="KZ819191">
    <property type="protein sequence ID" value="PWZ01154.1"/>
    <property type="molecule type" value="Genomic_DNA"/>
</dbReference>
<evidence type="ECO:0000313" key="2">
    <source>
        <dbReference type="EMBL" id="PWZ01154.1"/>
    </source>
</evidence>
<keyword evidence="3" id="KW-1185">Reference proteome</keyword>
<gene>
    <name evidence="2" type="ORF">BCV70DRAFT_205741</name>
</gene>
<reference evidence="2 3" key="1">
    <citation type="journal article" date="2018" name="Mol. Biol. Evol.">
        <title>Broad Genomic Sampling Reveals a Smut Pathogenic Ancestry of the Fungal Clade Ustilaginomycotina.</title>
        <authorList>
            <person name="Kijpornyongpan T."/>
            <person name="Mondo S.J."/>
            <person name="Barry K."/>
            <person name="Sandor L."/>
            <person name="Lee J."/>
            <person name="Lipzen A."/>
            <person name="Pangilinan J."/>
            <person name="LaButti K."/>
            <person name="Hainaut M."/>
            <person name="Henrissat B."/>
            <person name="Grigoriev I.V."/>
            <person name="Spatafora J.W."/>
            <person name="Aime M.C."/>
        </authorList>
    </citation>
    <scope>NUCLEOTIDE SEQUENCE [LARGE SCALE GENOMIC DNA]</scope>
    <source>
        <strain evidence="2 3">MCA 3645</strain>
    </source>
</reference>
<accession>A0A317XS19</accession>
<proteinExistence type="predicted"/>
<feature type="region of interest" description="Disordered" evidence="1">
    <location>
        <begin position="1"/>
        <end position="26"/>
    </location>
</feature>
<sequence>MPPVYPASSQRSHHTTGHDQDDTDGYRIDGRVRLSHVAATYTESKGLGSPETSLSALLGQPSLGPRMRDFDASGTSTGHTGLLYCSVDESILLSDRGHEDEAAPDRAIRGGALQSAKTCPYAQTCGAAHSPRLSARPCFPAYREPYPCYGMVDEVERERHHSFLPPLQFSLLGRSFVWFFRRPFPSVTVDHVGLNFSLADSLRDHAESGYHHAATVIVVVSTNPTICVGFEAAPRSQPHNSFADFPPADV</sequence>
<evidence type="ECO:0000313" key="3">
    <source>
        <dbReference type="Proteomes" id="UP000246740"/>
    </source>
</evidence>
<feature type="compositionally biased region" description="Basic and acidic residues" evidence="1">
    <location>
        <begin position="16"/>
        <end position="26"/>
    </location>
</feature>
<dbReference type="Proteomes" id="UP000246740">
    <property type="component" value="Unassembled WGS sequence"/>
</dbReference>
<evidence type="ECO:0000256" key="1">
    <source>
        <dbReference type="SAM" id="MobiDB-lite"/>
    </source>
</evidence>
<dbReference type="AlphaFoldDB" id="A0A317XS19"/>
<dbReference type="InParanoid" id="A0A317XS19"/>